<evidence type="ECO:0000259" key="1">
    <source>
        <dbReference type="SMART" id="SM00256"/>
    </source>
</evidence>
<dbReference type="InterPro" id="IPR013187">
    <property type="entry name" value="F-box-assoc_dom_typ3"/>
</dbReference>
<protein>
    <recommendedName>
        <fullName evidence="1">F-box domain-containing protein</fullName>
    </recommendedName>
</protein>
<reference evidence="2 3" key="1">
    <citation type="submission" date="2020-04" db="EMBL/GenBank/DDBJ databases">
        <title>Plant Genome Project.</title>
        <authorList>
            <person name="Zhang R.-G."/>
        </authorList>
    </citation>
    <scope>NUCLEOTIDE SEQUENCE [LARGE SCALE GENOMIC DNA]</scope>
    <source>
        <strain evidence="2">YNK0</strain>
        <tissue evidence="2">Leaf</tissue>
    </source>
</reference>
<dbReference type="NCBIfam" id="TIGR01640">
    <property type="entry name" value="F_box_assoc_1"/>
    <property type="match status" value="1"/>
</dbReference>
<proteinExistence type="predicted"/>
<dbReference type="AlphaFoldDB" id="A0A834ZQQ5"/>
<dbReference type="PANTHER" id="PTHR31111:SF136">
    <property type="entry name" value="F-BOX ASSOCIATED DOMAIN-CONTAINING PROTEIN"/>
    <property type="match status" value="1"/>
</dbReference>
<dbReference type="Pfam" id="PF08268">
    <property type="entry name" value="FBA_3"/>
    <property type="match status" value="1"/>
</dbReference>
<sequence length="318" mass="36735">MKEMAYLPCDLVILILSRLSVKTLSKFRCVCKLWLHLISDPHLLHLHSLRSKRNPLFFFSSIQYSNRVNTLHIKIYVCNPSTQEYITLPKPTPSDADFIGFGYNSSTKEYKVVRMFIHWTLQLSDQRYQVLTLGSSSWRAVKGPQFNVHTMHTAFVNGALHWMALGEGVYVVLAFDIETEEFNVIRFPENFDHSRETNVLGEFGGLLCLTVAAPGGMDIWMLKDYENHVWAKEYSINLNTINPYDDMTAWYFNSRDIRDGKILIKSYRGELGYYDPQSKSFKRFEIDEMIGMTQFSFYVESLLSLGSRIKPQGISIGS</sequence>
<organism evidence="2 3">
    <name type="scientific">Tetracentron sinense</name>
    <name type="common">Spur-leaf</name>
    <dbReference type="NCBI Taxonomy" id="13715"/>
    <lineage>
        <taxon>Eukaryota</taxon>
        <taxon>Viridiplantae</taxon>
        <taxon>Streptophyta</taxon>
        <taxon>Embryophyta</taxon>
        <taxon>Tracheophyta</taxon>
        <taxon>Spermatophyta</taxon>
        <taxon>Magnoliopsida</taxon>
        <taxon>Trochodendrales</taxon>
        <taxon>Trochodendraceae</taxon>
        <taxon>Tetracentron</taxon>
    </lineage>
</organism>
<dbReference type="Pfam" id="PF00646">
    <property type="entry name" value="F-box"/>
    <property type="match status" value="1"/>
</dbReference>
<dbReference type="SUPFAM" id="SSF81383">
    <property type="entry name" value="F-box domain"/>
    <property type="match status" value="1"/>
</dbReference>
<dbReference type="InterPro" id="IPR017451">
    <property type="entry name" value="F-box-assoc_interact_dom"/>
</dbReference>
<keyword evidence="3" id="KW-1185">Reference proteome</keyword>
<gene>
    <name evidence="2" type="ORF">HHK36_006978</name>
</gene>
<evidence type="ECO:0000313" key="2">
    <source>
        <dbReference type="EMBL" id="KAF8407841.1"/>
    </source>
</evidence>
<dbReference type="SMART" id="SM00256">
    <property type="entry name" value="FBOX"/>
    <property type="match status" value="1"/>
</dbReference>
<dbReference type="OMA" id="FADDESW"/>
<dbReference type="InterPro" id="IPR001810">
    <property type="entry name" value="F-box_dom"/>
</dbReference>
<accession>A0A834ZQQ5</accession>
<comment type="caution">
    <text evidence="2">The sequence shown here is derived from an EMBL/GenBank/DDBJ whole genome shotgun (WGS) entry which is preliminary data.</text>
</comment>
<dbReference type="CDD" id="cd22157">
    <property type="entry name" value="F-box_AtFBW1-like"/>
    <property type="match status" value="1"/>
</dbReference>
<name>A0A834ZQQ5_TETSI</name>
<feature type="domain" description="F-box" evidence="1">
    <location>
        <begin position="7"/>
        <end position="47"/>
    </location>
</feature>
<evidence type="ECO:0000313" key="3">
    <source>
        <dbReference type="Proteomes" id="UP000655225"/>
    </source>
</evidence>
<dbReference type="OrthoDB" id="5319261at2759"/>
<dbReference type="PANTHER" id="PTHR31111">
    <property type="entry name" value="BNAA05G37150D PROTEIN-RELATED"/>
    <property type="match status" value="1"/>
</dbReference>
<dbReference type="EMBL" id="JABCRI010000004">
    <property type="protein sequence ID" value="KAF8407841.1"/>
    <property type="molecule type" value="Genomic_DNA"/>
</dbReference>
<dbReference type="Gene3D" id="1.20.1280.50">
    <property type="match status" value="1"/>
</dbReference>
<dbReference type="Proteomes" id="UP000655225">
    <property type="component" value="Unassembled WGS sequence"/>
</dbReference>
<dbReference type="InterPro" id="IPR036047">
    <property type="entry name" value="F-box-like_dom_sf"/>
</dbReference>